<dbReference type="AlphaFoldDB" id="A0AA88DFY4"/>
<accession>A0AA88DFY4</accession>
<evidence type="ECO:0000313" key="2">
    <source>
        <dbReference type="Proteomes" id="UP001187192"/>
    </source>
</evidence>
<reference evidence="1" key="1">
    <citation type="submission" date="2023-07" db="EMBL/GenBank/DDBJ databases">
        <title>draft genome sequence of fig (Ficus carica).</title>
        <authorList>
            <person name="Takahashi T."/>
            <person name="Nishimura K."/>
        </authorList>
    </citation>
    <scope>NUCLEOTIDE SEQUENCE</scope>
</reference>
<keyword evidence="2" id="KW-1185">Reference proteome</keyword>
<dbReference type="EMBL" id="BTGU01002389">
    <property type="protein sequence ID" value="GMN37314.1"/>
    <property type="molecule type" value="Genomic_DNA"/>
</dbReference>
<protein>
    <submittedName>
        <fullName evidence="1">Uncharacterized protein</fullName>
    </submittedName>
</protein>
<evidence type="ECO:0000313" key="1">
    <source>
        <dbReference type="EMBL" id="GMN37314.1"/>
    </source>
</evidence>
<comment type="caution">
    <text evidence="1">The sequence shown here is derived from an EMBL/GenBank/DDBJ whole genome shotgun (WGS) entry which is preliminary data.</text>
</comment>
<sequence length="37" mass="4210">MAKTLEVTHVASFTDSPDSLSDFSLPLTYWETTYLNQ</sequence>
<dbReference type="Proteomes" id="UP001187192">
    <property type="component" value="Unassembled WGS sequence"/>
</dbReference>
<gene>
    <name evidence="1" type="ORF">TIFTF001_042614</name>
</gene>
<organism evidence="1 2">
    <name type="scientific">Ficus carica</name>
    <name type="common">Common fig</name>
    <dbReference type="NCBI Taxonomy" id="3494"/>
    <lineage>
        <taxon>Eukaryota</taxon>
        <taxon>Viridiplantae</taxon>
        <taxon>Streptophyta</taxon>
        <taxon>Embryophyta</taxon>
        <taxon>Tracheophyta</taxon>
        <taxon>Spermatophyta</taxon>
        <taxon>Magnoliopsida</taxon>
        <taxon>eudicotyledons</taxon>
        <taxon>Gunneridae</taxon>
        <taxon>Pentapetalae</taxon>
        <taxon>rosids</taxon>
        <taxon>fabids</taxon>
        <taxon>Rosales</taxon>
        <taxon>Moraceae</taxon>
        <taxon>Ficeae</taxon>
        <taxon>Ficus</taxon>
    </lineage>
</organism>
<name>A0AA88DFY4_FICCA</name>
<feature type="non-terminal residue" evidence="1">
    <location>
        <position position="37"/>
    </location>
</feature>
<proteinExistence type="predicted"/>